<sequence length="162" mass="18811">MAGARHLRGTIFTRVSNLLRSGAIQDKPVWFDVMETFPPLLPTKINRKPEPGRVKKLEYPEDFFRRKFYSTYQTYGVLNLKEGVQQSSTDCERFVEKCQEFVSQGMSEDEALSHASQYFTTEFPSSEELAYPEFSEPLSDDNTDEVFDIDQFLHQEIKDTDT</sequence>
<dbReference type="GO" id="GO:0005739">
    <property type="term" value="C:mitochondrion"/>
    <property type="evidence" value="ECO:0007669"/>
    <property type="project" value="InterPro"/>
</dbReference>
<dbReference type="AlphaFoldDB" id="A0A913XZX1"/>
<dbReference type="GO" id="GO:0003735">
    <property type="term" value="F:structural constituent of ribosome"/>
    <property type="evidence" value="ECO:0007669"/>
    <property type="project" value="InterPro"/>
</dbReference>
<dbReference type="GeneID" id="110250644"/>
<dbReference type="PANTHER" id="PTHR15925">
    <property type="entry name" value="MITOCHONDRIAL RIBOSOMAL PROTEIN S23"/>
    <property type="match status" value="1"/>
</dbReference>
<comment type="similarity">
    <text evidence="2">Belongs to the mitochondrion-specific ribosomal protein mS23 family.</text>
</comment>
<dbReference type="GO" id="GO:0005840">
    <property type="term" value="C:ribosome"/>
    <property type="evidence" value="ECO:0007669"/>
    <property type="project" value="InterPro"/>
</dbReference>
<accession>A0A913XZX1</accession>
<keyword evidence="4" id="KW-0496">Mitochondrion</keyword>
<dbReference type="GO" id="GO:0006412">
    <property type="term" value="P:translation"/>
    <property type="evidence" value="ECO:0007669"/>
    <property type="project" value="InterPro"/>
</dbReference>
<dbReference type="KEGG" id="epa:110250644"/>
<evidence type="ECO:0000259" key="7">
    <source>
        <dbReference type="Pfam" id="PF10484"/>
    </source>
</evidence>
<name>A0A913XZX1_EXADI</name>
<protein>
    <recommendedName>
        <fullName evidence="6">Small ribosomal subunit protein mS23</fullName>
    </recommendedName>
</protein>
<dbReference type="InterPro" id="IPR023611">
    <property type="entry name" value="mS23_dom_met"/>
</dbReference>
<dbReference type="Proteomes" id="UP000887567">
    <property type="component" value="Unplaced"/>
</dbReference>
<dbReference type="OrthoDB" id="10012356at2759"/>
<evidence type="ECO:0000256" key="3">
    <source>
        <dbReference type="ARBA" id="ARBA00022980"/>
    </source>
</evidence>
<keyword evidence="5" id="KW-0687">Ribonucleoprotein</keyword>
<dbReference type="OMA" id="RNICYPE"/>
<dbReference type="RefSeq" id="XP_020912911.1">
    <property type="nucleotide sequence ID" value="XM_021057252.2"/>
</dbReference>
<evidence type="ECO:0000313" key="8">
    <source>
        <dbReference type="EnsemblMetazoa" id="XP_020912911.1"/>
    </source>
</evidence>
<proteinExistence type="inferred from homology"/>
<dbReference type="EnsemblMetazoa" id="XM_021057252.2">
    <property type="protein sequence ID" value="XP_020912911.1"/>
    <property type="gene ID" value="LOC110250644"/>
</dbReference>
<comment type="subcellular location">
    <subcellularLocation>
        <location evidence="1">Mitochondrion</location>
    </subcellularLocation>
</comment>
<evidence type="ECO:0000256" key="4">
    <source>
        <dbReference type="ARBA" id="ARBA00023128"/>
    </source>
</evidence>
<dbReference type="CDD" id="cd23701">
    <property type="entry name" value="At1g26750"/>
    <property type="match status" value="1"/>
</dbReference>
<dbReference type="InterPro" id="IPR059242">
    <property type="entry name" value="mS23_dom"/>
</dbReference>
<evidence type="ECO:0000256" key="1">
    <source>
        <dbReference type="ARBA" id="ARBA00004173"/>
    </source>
</evidence>
<organism evidence="8 9">
    <name type="scientific">Exaiptasia diaphana</name>
    <name type="common">Tropical sea anemone</name>
    <name type="synonym">Aiptasia pulchella</name>
    <dbReference type="NCBI Taxonomy" id="2652724"/>
    <lineage>
        <taxon>Eukaryota</taxon>
        <taxon>Metazoa</taxon>
        <taxon>Cnidaria</taxon>
        <taxon>Anthozoa</taxon>
        <taxon>Hexacorallia</taxon>
        <taxon>Actiniaria</taxon>
        <taxon>Aiptasiidae</taxon>
        <taxon>Exaiptasia</taxon>
    </lineage>
</organism>
<evidence type="ECO:0000313" key="9">
    <source>
        <dbReference type="Proteomes" id="UP000887567"/>
    </source>
</evidence>
<dbReference type="InterPro" id="IPR019520">
    <property type="entry name" value="Ribosomal_mS23_met"/>
</dbReference>
<dbReference type="Pfam" id="PF10484">
    <property type="entry name" value="MRP-S23"/>
    <property type="match status" value="1"/>
</dbReference>
<evidence type="ECO:0000256" key="6">
    <source>
        <dbReference type="ARBA" id="ARBA00035137"/>
    </source>
</evidence>
<feature type="domain" description="Small ribosomal subunit protein mS23 conserved" evidence="7">
    <location>
        <begin position="8"/>
        <end position="120"/>
    </location>
</feature>
<keyword evidence="9" id="KW-1185">Reference proteome</keyword>
<evidence type="ECO:0000256" key="2">
    <source>
        <dbReference type="ARBA" id="ARBA00009864"/>
    </source>
</evidence>
<reference evidence="8" key="1">
    <citation type="submission" date="2022-11" db="UniProtKB">
        <authorList>
            <consortium name="EnsemblMetazoa"/>
        </authorList>
    </citation>
    <scope>IDENTIFICATION</scope>
</reference>
<dbReference type="PANTHER" id="PTHR15925:SF2">
    <property type="entry name" value="SMALL RIBOSOMAL SUBUNIT PROTEIN MS23"/>
    <property type="match status" value="1"/>
</dbReference>
<keyword evidence="3" id="KW-0689">Ribosomal protein</keyword>
<evidence type="ECO:0000256" key="5">
    <source>
        <dbReference type="ARBA" id="ARBA00023274"/>
    </source>
</evidence>